<evidence type="ECO:0000313" key="3">
    <source>
        <dbReference type="Proteomes" id="UP000036771"/>
    </source>
</evidence>
<keyword evidence="1" id="KW-0175">Coiled coil</keyword>
<dbReference type="AlphaFoldDB" id="A0A0K8MCV0"/>
<evidence type="ECO:0000313" key="2">
    <source>
        <dbReference type="EMBL" id="GAO98023.1"/>
    </source>
</evidence>
<dbReference type="Proteomes" id="UP000036771">
    <property type="component" value="Unassembled WGS sequence"/>
</dbReference>
<evidence type="ECO:0000256" key="1">
    <source>
        <dbReference type="SAM" id="Coils"/>
    </source>
</evidence>
<sequence length="78" mass="9106">MLISMTESEYLQFLDKTPVRVLHSMESETYQASLSFAEQEIKEAQERLDQAKRRFQFITNARTLRPVLVSTNVIQEIA</sequence>
<gene>
    <name evidence="2" type="ORF">Cva_00666</name>
</gene>
<reference evidence="2 3" key="1">
    <citation type="submission" date="2015-03" db="EMBL/GenBank/DDBJ databases">
        <title>Caedibacter varicaedens, whole genome shotgun sequence.</title>
        <authorList>
            <person name="Suzuki H."/>
            <person name="Dapper A.L."/>
            <person name="Gibson A.K."/>
            <person name="Jackson C."/>
            <person name="Lee H."/>
            <person name="Pejaver V.R."/>
            <person name="Doak T."/>
            <person name="Lynch M."/>
        </authorList>
    </citation>
    <scope>NUCLEOTIDE SEQUENCE [LARGE SCALE GENOMIC DNA]</scope>
</reference>
<keyword evidence="3" id="KW-1185">Reference proteome</keyword>
<comment type="caution">
    <text evidence="2">The sequence shown here is derived from an EMBL/GenBank/DDBJ whole genome shotgun (WGS) entry which is preliminary data.</text>
</comment>
<feature type="coiled-coil region" evidence="1">
    <location>
        <begin position="27"/>
        <end position="61"/>
    </location>
</feature>
<protein>
    <submittedName>
        <fullName evidence="2">Uncharacterized protein</fullName>
    </submittedName>
</protein>
<organism evidence="2 3">
    <name type="scientific">Caedimonas varicaedens</name>
    <dbReference type="NCBI Taxonomy" id="1629334"/>
    <lineage>
        <taxon>Bacteria</taxon>
        <taxon>Pseudomonadati</taxon>
        <taxon>Pseudomonadota</taxon>
        <taxon>Alphaproteobacteria</taxon>
        <taxon>Holosporales</taxon>
        <taxon>Caedimonadaceae</taxon>
        <taxon>Caedimonas</taxon>
    </lineage>
</organism>
<proteinExistence type="predicted"/>
<dbReference type="STRING" id="1629334.Cva_00666"/>
<accession>A0A0K8MCV0</accession>
<dbReference type="EMBL" id="BBVC01000022">
    <property type="protein sequence ID" value="GAO98023.1"/>
    <property type="molecule type" value="Genomic_DNA"/>
</dbReference>
<name>A0A0K8MCV0_9PROT</name>